<dbReference type="InterPro" id="IPR043129">
    <property type="entry name" value="ATPase_NBD"/>
</dbReference>
<keyword evidence="12" id="KW-1185">Reference proteome</keyword>
<dbReference type="SUPFAM" id="SSF53067">
    <property type="entry name" value="Actin-like ATPase domain"/>
    <property type="match status" value="2"/>
</dbReference>
<dbReference type="PRINTS" id="PR00301">
    <property type="entry name" value="HEATSHOCK70"/>
</dbReference>
<proteinExistence type="evidence at transcript level"/>
<dbReference type="Gene3D" id="1.20.1270.10">
    <property type="match status" value="1"/>
</dbReference>
<feature type="modified residue" description="Phosphothreonine; by autocatalysis" evidence="7">
    <location>
        <position position="175"/>
    </location>
</feature>
<dbReference type="InterPro" id="IPR029047">
    <property type="entry name" value="HSP70_peptide-bd_sf"/>
</dbReference>
<feature type="region of interest" description="Disordered" evidence="10">
    <location>
        <begin position="582"/>
        <end position="623"/>
    </location>
</feature>
<dbReference type="InterPro" id="IPR018181">
    <property type="entry name" value="Heat_shock_70_CS"/>
</dbReference>
<evidence type="ECO:0000313" key="11">
    <source>
        <dbReference type="EMBL" id="MBW9109423.1"/>
    </source>
</evidence>
<dbReference type="PROSITE" id="PS00329">
    <property type="entry name" value="HSP70_2"/>
    <property type="match status" value="1"/>
</dbReference>
<dbReference type="PANTHER" id="PTHR19375">
    <property type="entry name" value="HEAT SHOCK PROTEIN 70KDA"/>
    <property type="match status" value="1"/>
</dbReference>
<dbReference type="EMBL" id="JAEUAX010000002">
    <property type="protein sequence ID" value="MBW9109423.1"/>
    <property type="molecule type" value="Genomic_DNA"/>
</dbReference>
<sequence>MARAVGIDLGTTNSVVSVLEGGEPKVIANAEGFRTTPSVVAFTKDGEVLVGETAKRQAVTNVDRTVSSVKRHMGTDWTFDVDGKKWTPQEISARILQKLKRDAEQYLGDTVTDAVITVPAYFNDAERQATKEAGEIAGLNVLRIINEPTAAALAYGLDKGKEDELILVFDLGGGTFDVSLLEVGKDDDFSTIQVRATAGDNRLGGDDWDQRLVDYLIKQFKDTTGVDVSGDKIALQRLKEAAEQAKKELSSSTSTSVNLPYLSLTDSGPVSLSETITRAKFEDLTKDLLDRTKKPFEDVIREAGIKVGDIDHVVLVGGSTRMPAVSELVKKETGGKEPNKGVNPDEVVAVGAALQAGVLKGERKDVLLIDVTPLSLGIETKGGIMTKLIERNTAIPTKRSETFTTADDNQPSVAIQVFQGEREFTRDNKPLGTFELTGIAPAPRGIPQIEVTFDIDANGIVHVSAKDKGTGKEQSMTITGGSSLPKDDIERMVREAEEHAAEDKKRREAAEVRNQAETLSYSIEKLIKENEDKLPEDVKTEVQGDVDALKTALAGEDDDAVKTAFDKLNQSQGKLGEAIYASSQASQAAPDGAAGAAGDGQASTDSDEDVVDAEVVDEEDEKK</sequence>
<organism evidence="11 12">
    <name type="scientific">Microbacterium ureisolvens</name>
    <dbReference type="NCBI Taxonomy" id="2781186"/>
    <lineage>
        <taxon>Bacteria</taxon>
        <taxon>Bacillati</taxon>
        <taxon>Actinomycetota</taxon>
        <taxon>Actinomycetes</taxon>
        <taxon>Micrococcales</taxon>
        <taxon>Microbacteriaceae</taxon>
        <taxon>Microbacterium</taxon>
    </lineage>
</organism>
<dbReference type="PROSITE" id="PS01036">
    <property type="entry name" value="HSP70_3"/>
    <property type="match status" value="1"/>
</dbReference>
<dbReference type="Gene3D" id="3.90.640.10">
    <property type="entry name" value="Actin, Chain A, domain 4"/>
    <property type="match status" value="1"/>
</dbReference>
<reference evidence="11 12" key="1">
    <citation type="journal article" date="2021" name="MBio">
        <title>Poor Competitiveness of Bradyrhizobium in Pigeon Pea Root Colonization in Indian Soils.</title>
        <authorList>
            <person name="Chalasani D."/>
            <person name="Basu A."/>
            <person name="Pullabhotla S.V.S.R.N."/>
            <person name="Jorrin B."/>
            <person name="Neal A.L."/>
            <person name="Poole P.S."/>
            <person name="Podile A.R."/>
            <person name="Tkacz A."/>
        </authorList>
    </citation>
    <scope>NUCLEOTIDE SEQUENCE [LARGE SCALE GENOMIC DNA]</scope>
    <source>
        <strain evidence="11 12">HU12</strain>
    </source>
</reference>
<feature type="coiled-coil region" evidence="9">
    <location>
        <begin position="486"/>
        <end position="529"/>
    </location>
</feature>
<dbReference type="HAMAP" id="MF_00332">
    <property type="entry name" value="DnaK"/>
    <property type="match status" value="1"/>
</dbReference>
<dbReference type="RefSeq" id="WP_220288705.1">
    <property type="nucleotide sequence ID" value="NZ_JAEUAX010000002.1"/>
</dbReference>
<dbReference type="InterPro" id="IPR013126">
    <property type="entry name" value="Hsp_70_fam"/>
</dbReference>
<evidence type="ECO:0000256" key="3">
    <source>
        <dbReference type="ARBA" id="ARBA00022741"/>
    </source>
</evidence>
<dbReference type="SUPFAM" id="SSF100920">
    <property type="entry name" value="Heat shock protein 70kD (HSP70), peptide-binding domain"/>
    <property type="match status" value="1"/>
</dbReference>
<keyword evidence="3 7" id="KW-0547">Nucleotide-binding</keyword>
<evidence type="ECO:0000256" key="8">
    <source>
        <dbReference type="RuleBase" id="RU003322"/>
    </source>
</evidence>
<comment type="function">
    <text evidence="7">Acts as a chaperone.</text>
</comment>
<evidence type="ECO:0000313" key="12">
    <source>
        <dbReference type="Proteomes" id="UP000777440"/>
    </source>
</evidence>
<keyword evidence="6 7" id="KW-0143">Chaperone</keyword>
<dbReference type="NCBIfam" id="TIGR02350">
    <property type="entry name" value="prok_dnaK"/>
    <property type="match status" value="1"/>
</dbReference>
<comment type="induction">
    <text evidence="7">By stress conditions e.g. heat shock.</text>
</comment>
<evidence type="ECO:0000256" key="5">
    <source>
        <dbReference type="ARBA" id="ARBA00023016"/>
    </source>
</evidence>
<feature type="compositionally biased region" description="Low complexity" evidence="10">
    <location>
        <begin position="582"/>
        <end position="604"/>
    </location>
</feature>
<dbReference type="CDD" id="cd10234">
    <property type="entry name" value="ASKHA_NBD_HSP70_DnaK-like"/>
    <property type="match status" value="1"/>
</dbReference>
<evidence type="ECO:0000256" key="9">
    <source>
        <dbReference type="SAM" id="Coils"/>
    </source>
</evidence>
<keyword evidence="4 7" id="KW-0067">ATP-binding</keyword>
<gene>
    <name evidence="7 11" type="primary">dnaK</name>
    <name evidence="11" type="ORF">JNB61_06535</name>
</gene>
<dbReference type="PROSITE" id="PS00297">
    <property type="entry name" value="HSP70_1"/>
    <property type="match status" value="1"/>
</dbReference>
<dbReference type="NCBIfam" id="NF001413">
    <property type="entry name" value="PRK00290.1"/>
    <property type="match status" value="1"/>
</dbReference>
<evidence type="ECO:0000256" key="2">
    <source>
        <dbReference type="ARBA" id="ARBA00022553"/>
    </source>
</evidence>
<feature type="compositionally biased region" description="Acidic residues" evidence="10">
    <location>
        <begin position="605"/>
        <end position="623"/>
    </location>
</feature>
<evidence type="ECO:0000256" key="6">
    <source>
        <dbReference type="ARBA" id="ARBA00023186"/>
    </source>
</evidence>
<comment type="similarity">
    <text evidence="1 7 8">Belongs to the heat shock protein 70 family.</text>
</comment>
<name>A0ABS7HYT6_9MICO</name>
<accession>A0ABS7HYT6</accession>
<dbReference type="Gene3D" id="2.60.34.10">
    <property type="entry name" value="Substrate Binding Domain Of DNAk, Chain A, domain 1"/>
    <property type="match status" value="1"/>
</dbReference>
<evidence type="ECO:0000256" key="7">
    <source>
        <dbReference type="HAMAP-Rule" id="MF_00332"/>
    </source>
</evidence>
<dbReference type="InterPro" id="IPR029048">
    <property type="entry name" value="HSP70_C_sf"/>
</dbReference>
<dbReference type="InterPro" id="IPR012725">
    <property type="entry name" value="Chaperone_DnaK"/>
</dbReference>
<dbReference type="Gene3D" id="3.30.420.40">
    <property type="match status" value="2"/>
</dbReference>
<keyword evidence="2 7" id="KW-0597">Phosphoprotein</keyword>
<protein>
    <recommendedName>
        <fullName evidence="7">Chaperone protein DnaK</fullName>
    </recommendedName>
    <alternativeName>
        <fullName evidence="7">HSP70</fullName>
    </alternativeName>
    <alternativeName>
        <fullName evidence="7">Heat shock 70 kDa protein</fullName>
    </alternativeName>
    <alternativeName>
        <fullName evidence="7">Heat shock protein 70</fullName>
    </alternativeName>
</protein>
<evidence type="ECO:0000256" key="10">
    <source>
        <dbReference type="SAM" id="MobiDB-lite"/>
    </source>
</evidence>
<keyword evidence="5 7" id="KW-0346">Stress response</keyword>
<evidence type="ECO:0000256" key="1">
    <source>
        <dbReference type="ARBA" id="ARBA00007381"/>
    </source>
</evidence>
<dbReference type="Proteomes" id="UP000777440">
    <property type="component" value="Unassembled WGS sequence"/>
</dbReference>
<dbReference type="SUPFAM" id="SSF100934">
    <property type="entry name" value="Heat shock protein 70kD (HSP70), C-terminal subdomain"/>
    <property type="match status" value="1"/>
</dbReference>
<evidence type="ECO:0000256" key="4">
    <source>
        <dbReference type="ARBA" id="ARBA00022840"/>
    </source>
</evidence>
<dbReference type="Pfam" id="PF00012">
    <property type="entry name" value="HSP70"/>
    <property type="match status" value="1"/>
</dbReference>
<feature type="coiled-coil region" evidence="9">
    <location>
        <begin position="228"/>
        <end position="255"/>
    </location>
</feature>
<comment type="caution">
    <text evidence="11">The sequence shown here is derived from an EMBL/GenBank/DDBJ whole genome shotgun (WGS) entry which is preliminary data.</text>
</comment>
<keyword evidence="9" id="KW-0175">Coiled coil</keyword>